<feature type="transmembrane region" description="Helical" evidence="8">
    <location>
        <begin position="291"/>
        <end position="313"/>
    </location>
</feature>
<feature type="transmembrane region" description="Helical" evidence="8">
    <location>
        <begin position="98"/>
        <end position="118"/>
    </location>
</feature>
<evidence type="ECO:0000256" key="7">
    <source>
        <dbReference type="ARBA" id="ARBA00023136"/>
    </source>
</evidence>
<evidence type="ECO:0000256" key="8">
    <source>
        <dbReference type="SAM" id="Phobius"/>
    </source>
</evidence>
<evidence type="ECO:0000256" key="6">
    <source>
        <dbReference type="ARBA" id="ARBA00022989"/>
    </source>
</evidence>
<dbReference type="PANTHER" id="PTHR36838">
    <property type="entry name" value="AUXIN EFFLUX CARRIER FAMILY PROTEIN"/>
    <property type="match status" value="1"/>
</dbReference>
<evidence type="ECO:0000256" key="5">
    <source>
        <dbReference type="ARBA" id="ARBA00022692"/>
    </source>
</evidence>
<proteinExistence type="inferred from homology"/>
<dbReference type="InterPro" id="IPR038770">
    <property type="entry name" value="Na+/solute_symporter_sf"/>
</dbReference>
<dbReference type="PANTHER" id="PTHR36838:SF3">
    <property type="entry name" value="TRANSPORTER AUXIN EFFLUX CARRIER EC FAMILY"/>
    <property type="match status" value="1"/>
</dbReference>
<dbReference type="RefSeq" id="WP_309298791.1">
    <property type="nucleotide sequence ID" value="NZ_BSFI01000001.1"/>
</dbReference>
<organism evidence="9 10">
    <name type="scientific">Hansschlegelia plantiphila</name>
    <dbReference type="NCBI Taxonomy" id="374655"/>
    <lineage>
        <taxon>Bacteria</taxon>
        <taxon>Pseudomonadati</taxon>
        <taxon>Pseudomonadota</taxon>
        <taxon>Alphaproteobacteria</taxon>
        <taxon>Hyphomicrobiales</taxon>
        <taxon>Methylopilaceae</taxon>
        <taxon>Hansschlegelia</taxon>
    </lineage>
</organism>
<evidence type="ECO:0000256" key="4">
    <source>
        <dbReference type="ARBA" id="ARBA00022475"/>
    </source>
</evidence>
<keyword evidence="10" id="KW-1185">Reference proteome</keyword>
<comment type="subcellular location">
    <subcellularLocation>
        <location evidence="1">Cell membrane</location>
        <topology evidence="1">Multi-pass membrane protein</topology>
    </subcellularLocation>
</comment>
<evidence type="ECO:0000256" key="3">
    <source>
        <dbReference type="ARBA" id="ARBA00022448"/>
    </source>
</evidence>
<evidence type="ECO:0000256" key="1">
    <source>
        <dbReference type="ARBA" id="ARBA00004651"/>
    </source>
</evidence>
<feature type="transmembrane region" description="Helical" evidence="8">
    <location>
        <begin position="67"/>
        <end position="86"/>
    </location>
</feature>
<keyword evidence="5 8" id="KW-0812">Transmembrane</keyword>
<feature type="transmembrane region" description="Helical" evidence="8">
    <location>
        <begin position="230"/>
        <end position="252"/>
    </location>
</feature>
<sequence>MSALSDLIAIVLPTFGLIGLGYLAGRLRLLGERAGDGLSDYVFLIAVPSLIFRTLSEGSVPAANPWGYWIAYFGGVVVVWSIAMALATRAFGRDRREAAVHGFSAAQSNTVLVGVPLILNVYGDAGATPLFLLLAIHLPIMMTIAALLIETAGSEPASFALVGRLAKTIATHPIILALVAGLLGQRLGWAATGAVKSVVDQLAETASPCALVAMGLALKRFGFFSDLRAVLAISALKLVIHPLIVWALAFHVLDVPPVWAGVAVLFAAMPSGINAYLVAARYKVAETTASAAVAVSTALSVVSVSGWLLVLGAA</sequence>
<comment type="similarity">
    <text evidence="2">Belongs to the auxin efflux carrier (TC 2.A.69) family.</text>
</comment>
<dbReference type="Proteomes" id="UP001143372">
    <property type="component" value="Unassembled WGS sequence"/>
</dbReference>
<evidence type="ECO:0000256" key="2">
    <source>
        <dbReference type="ARBA" id="ARBA00010145"/>
    </source>
</evidence>
<dbReference type="AlphaFoldDB" id="A0A9W6IZF5"/>
<keyword evidence="6 8" id="KW-1133">Transmembrane helix</keyword>
<gene>
    <name evidence="9" type="ORF">GCM10008179_01170</name>
</gene>
<feature type="transmembrane region" description="Helical" evidence="8">
    <location>
        <begin position="6"/>
        <end position="25"/>
    </location>
</feature>
<keyword evidence="3" id="KW-0813">Transport</keyword>
<reference evidence="9" key="1">
    <citation type="journal article" date="2014" name="Int. J. Syst. Evol. Microbiol.">
        <title>Complete genome sequence of Corynebacterium casei LMG S-19264T (=DSM 44701T), isolated from a smear-ripened cheese.</title>
        <authorList>
            <consortium name="US DOE Joint Genome Institute (JGI-PGF)"/>
            <person name="Walter F."/>
            <person name="Albersmeier A."/>
            <person name="Kalinowski J."/>
            <person name="Ruckert C."/>
        </authorList>
    </citation>
    <scope>NUCLEOTIDE SEQUENCE</scope>
    <source>
        <strain evidence="9">VKM B-2347</strain>
    </source>
</reference>
<evidence type="ECO:0000313" key="9">
    <source>
        <dbReference type="EMBL" id="GLK66479.1"/>
    </source>
</evidence>
<keyword evidence="7 8" id="KW-0472">Membrane</keyword>
<reference evidence="9" key="2">
    <citation type="submission" date="2023-01" db="EMBL/GenBank/DDBJ databases">
        <authorList>
            <person name="Sun Q."/>
            <person name="Evtushenko L."/>
        </authorList>
    </citation>
    <scope>NUCLEOTIDE SEQUENCE</scope>
    <source>
        <strain evidence="9">VKM B-2347</strain>
    </source>
</reference>
<dbReference type="GO" id="GO:0055085">
    <property type="term" value="P:transmembrane transport"/>
    <property type="evidence" value="ECO:0007669"/>
    <property type="project" value="InterPro"/>
</dbReference>
<dbReference type="Gene3D" id="1.20.1530.20">
    <property type="match status" value="1"/>
</dbReference>
<comment type="caution">
    <text evidence="9">The sequence shown here is derived from an EMBL/GenBank/DDBJ whole genome shotgun (WGS) entry which is preliminary data.</text>
</comment>
<accession>A0A9W6IZF5</accession>
<dbReference type="GO" id="GO:0005886">
    <property type="term" value="C:plasma membrane"/>
    <property type="evidence" value="ECO:0007669"/>
    <property type="project" value="UniProtKB-SubCell"/>
</dbReference>
<dbReference type="Pfam" id="PF03547">
    <property type="entry name" value="Mem_trans"/>
    <property type="match status" value="1"/>
</dbReference>
<feature type="transmembrane region" description="Helical" evidence="8">
    <location>
        <begin position="130"/>
        <end position="149"/>
    </location>
</feature>
<dbReference type="EMBL" id="BSFI01000001">
    <property type="protein sequence ID" value="GLK66479.1"/>
    <property type="molecule type" value="Genomic_DNA"/>
</dbReference>
<protein>
    <submittedName>
        <fullName evidence="9">Transporter</fullName>
    </submittedName>
</protein>
<feature type="transmembrane region" description="Helical" evidence="8">
    <location>
        <begin position="258"/>
        <end position="279"/>
    </location>
</feature>
<name>A0A9W6IZF5_9HYPH</name>
<dbReference type="InterPro" id="IPR004776">
    <property type="entry name" value="Mem_transp_PIN-like"/>
</dbReference>
<evidence type="ECO:0000313" key="10">
    <source>
        <dbReference type="Proteomes" id="UP001143372"/>
    </source>
</evidence>
<feature type="transmembrane region" description="Helical" evidence="8">
    <location>
        <begin position="169"/>
        <end position="189"/>
    </location>
</feature>
<feature type="transmembrane region" description="Helical" evidence="8">
    <location>
        <begin position="201"/>
        <end position="218"/>
    </location>
</feature>
<keyword evidence="4" id="KW-1003">Cell membrane</keyword>